<feature type="binding site" evidence="11">
    <location>
        <begin position="59"/>
        <end position="62"/>
    </location>
    <ligand>
        <name>FAD</name>
        <dbReference type="ChEBI" id="CHEBI:57692"/>
    </ligand>
</feature>
<evidence type="ECO:0000256" key="8">
    <source>
        <dbReference type="ARBA" id="ARBA00023004"/>
    </source>
</evidence>
<evidence type="ECO:0000313" key="15">
    <source>
        <dbReference type="Proteomes" id="UP000614410"/>
    </source>
</evidence>
<dbReference type="GO" id="GO:0051537">
    <property type="term" value="F:2 iron, 2 sulfur cluster binding"/>
    <property type="evidence" value="ECO:0007669"/>
    <property type="project" value="UniProtKB-KW"/>
</dbReference>
<keyword evidence="2" id="KW-0813">Transport</keyword>
<dbReference type="PANTHER" id="PTHR43513:SF3">
    <property type="entry name" value="DIHYDROOROTATE DEHYDROGENASE B (NAD(+)), ELECTRON TRANSFER SUBUNIT-RELATED"/>
    <property type="match status" value="1"/>
</dbReference>
<evidence type="ECO:0000256" key="7">
    <source>
        <dbReference type="ARBA" id="ARBA00022982"/>
    </source>
</evidence>
<evidence type="ECO:0000256" key="5">
    <source>
        <dbReference type="ARBA" id="ARBA00022723"/>
    </source>
</evidence>
<dbReference type="Gene3D" id="2.10.240.10">
    <property type="entry name" value="Dihydroorotate dehydrogenase, electron transfer subunit"/>
    <property type="match status" value="1"/>
</dbReference>
<comment type="caution">
    <text evidence="14">The sequence shown here is derived from an EMBL/GenBank/DDBJ whole genome shotgun (WGS) entry which is preliminary data.</text>
</comment>
<dbReference type="EMBL" id="JAEKNN010000051">
    <property type="protein sequence ID" value="MBJ7609784.1"/>
    <property type="molecule type" value="Genomic_DNA"/>
</dbReference>
<organism evidence="14 15">
    <name type="scientific">Candidatus Amunia macphersoniae</name>
    <dbReference type="NCBI Taxonomy" id="3127014"/>
    <lineage>
        <taxon>Bacteria</taxon>
        <taxon>Bacillati</taxon>
        <taxon>Candidatus Dormiibacterota</taxon>
        <taxon>Candidatus Dormibacteria</taxon>
        <taxon>Candidatus Aeolococcales</taxon>
        <taxon>Candidatus Aeolococcaceae</taxon>
        <taxon>Candidatus Amunia</taxon>
    </lineage>
</organism>
<keyword evidence="8 12" id="KW-0408">Iron</keyword>
<dbReference type="Pfam" id="PF00175">
    <property type="entry name" value="NAD_binding_1"/>
    <property type="match status" value="1"/>
</dbReference>
<evidence type="ECO:0000256" key="12">
    <source>
        <dbReference type="PIRSR" id="PIRSR006816-2"/>
    </source>
</evidence>
<accession>A0A934KNS0</accession>
<keyword evidence="3 11" id="KW-0285">Flavoprotein</keyword>
<dbReference type="GO" id="GO:0016491">
    <property type="term" value="F:oxidoreductase activity"/>
    <property type="evidence" value="ECO:0007669"/>
    <property type="project" value="InterPro"/>
</dbReference>
<dbReference type="Gene3D" id="2.40.30.10">
    <property type="entry name" value="Translation factors"/>
    <property type="match status" value="1"/>
</dbReference>
<dbReference type="InterPro" id="IPR050353">
    <property type="entry name" value="PyrK_electron_transfer"/>
</dbReference>
<proteinExistence type="inferred from homology"/>
<evidence type="ECO:0000259" key="13">
    <source>
        <dbReference type="PROSITE" id="PS51384"/>
    </source>
</evidence>
<evidence type="ECO:0000256" key="6">
    <source>
        <dbReference type="ARBA" id="ARBA00022827"/>
    </source>
</evidence>
<keyword evidence="5 12" id="KW-0479">Metal-binding</keyword>
<dbReference type="GO" id="GO:0050660">
    <property type="term" value="F:flavin adenine dinucleotide binding"/>
    <property type="evidence" value="ECO:0007669"/>
    <property type="project" value="InterPro"/>
</dbReference>
<feature type="binding site" evidence="11">
    <location>
        <begin position="81"/>
        <end position="82"/>
    </location>
    <ligand>
        <name>FAD</name>
        <dbReference type="ChEBI" id="CHEBI:57692"/>
    </ligand>
</feature>
<protein>
    <submittedName>
        <fullName evidence="14">Dihydroorotate dehydrogenase electron transfer subunit</fullName>
    </submittedName>
</protein>
<dbReference type="GO" id="GO:0046872">
    <property type="term" value="F:metal ion binding"/>
    <property type="evidence" value="ECO:0007669"/>
    <property type="project" value="UniProtKB-KW"/>
</dbReference>
<feature type="binding site" evidence="12">
    <location>
        <position position="255"/>
    </location>
    <ligand>
        <name>[2Fe-2S] cluster</name>
        <dbReference type="ChEBI" id="CHEBI:190135"/>
    </ligand>
</feature>
<dbReference type="GO" id="GO:0006221">
    <property type="term" value="P:pyrimidine nucleotide biosynthetic process"/>
    <property type="evidence" value="ECO:0007669"/>
    <property type="project" value="InterPro"/>
</dbReference>
<feature type="binding site" evidence="12">
    <location>
        <position position="231"/>
    </location>
    <ligand>
        <name>[2Fe-2S] cluster</name>
        <dbReference type="ChEBI" id="CHEBI:190135"/>
    </ligand>
</feature>
<evidence type="ECO:0000313" key="14">
    <source>
        <dbReference type="EMBL" id="MBJ7609784.1"/>
    </source>
</evidence>
<evidence type="ECO:0000256" key="9">
    <source>
        <dbReference type="ARBA" id="ARBA00023014"/>
    </source>
</evidence>
<dbReference type="PANTHER" id="PTHR43513">
    <property type="entry name" value="DIHYDROOROTATE DEHYDROGENASE B (NAD(+)), ELECTRON TRANSFER SUBUNIT"/>
    <property type="match status" value="1"/>
</dbReference>
<name>A0A934KNS0_9BACT</name>
<sequence>MSTSLRDVRDQRGEVVAVAQLGGGMVEVSARLPHLAGVAKPGQFAQLRCGGSTTPLLRRPFSVAWTEDDVASFVLAPVGVGTRRLAALRPGEPLDALGPLGQGFTVSGATRALCVSGGLGCAPFPLLIRALRRAGTQTVTVVSGAASAARLYPAARFARGDPGVHVEQVTEDGSRGRRGLVTDAVPAHLDGASTAVYACGPTPMMVALARILQGSPAPPIAQVSLEAPMGCGYGTCLGCALPVRGADGQAWTLCCREGPVMDVETVDWDELMTLPPAHVA</sequence>
<dbReference type="InterPro" id="IPR039261">
    <property type="entry name" value="FNR_nucleotide-bd"/>
</dbReference>
<dbReference type="Gene3D" id="3.40.50.80">
    <property type="entry name" value="Nucleotide-binding domain of ferredoxin-NADP reductase (FNR) module"/>
    <property type="match status" value="1"/>
</dbReference>
<evidence type="ECO:0000256" key="2">
    <source>
        <dbReference type="ARBA" id="ARBA00022448"/>
    </source>
</evidence>
<dbReference type="InterPro" id="IPR017927">
    <property type="entry name" value="FAD-bd_FR_type"/>
</dbReference>
<dbReference type="Pfam" id="PF10418">
    <property type="entry name" value="DHODB_Fe-S_bind"/>
    <property type="match status" value="1"/>
</dbReference>
<keyword evidence="7" id="KW-0249">Electron transport</keyword>
<dbReference type="InterPro" id="IPR019480">
    <property type="entry name" value="Dihydroorotate_DH_Fe-S-bd"/>
</dbReference>
<dbReference type="Proteomes" id="UP000614410">
    <property type="component" value="Unassembled WGS sequence"/>
</dbReference>
<feature type="domain" description="FAD-binding FR-type" evidence="13">
    <location>
        <begin position="8"/>
        <end position="106"/>
    </location>
</feature>
<keyword evidence="9 12" id="KW-0411">Iron-sulfur</keyword>
<dbReference type="SUPFAM" id="SSF63380">
    <property type="entry name" value="Riboflavin synthase domain-like"/>
    <property type="match status" value="1"/>
</dbReference>
<feature type="binding site" evidence="12">
    <location>
        <position position="239"/>
    </location>
    <ligand>
        <name>[2Fe-2S] cluster</name>
        <dbReference type="ChEBI" id="CHEBI:190135"/>
    </ligand>
</feature>
<dbReference type="InterPro" id="IPR012165">
    <property type="entry name" value="Cyt_c3_hydrogenase_gsu"/>
</dbReference>
<comment type="cofactor">
    <cofactor evidence="10">
        <name>[2Fe-2S] cluster</name>
        <dbReference type="ChEBI" id="CHEBI:190135"/>
    </cofactor>
</comment>
<comment type="cofactor">
    <cofactor evidence="11">
        <name>FAD</name>
        <dbReference type="ChEBI" id="CHEBI:57692"/>
    </cofactor>
    <text evidence="11">Binds 1 FAD per subunit.</text>
</comment>
<dbReference type="SUPFAM" id="SSF52343">
    <property type="entry name" value="Ferredoxin reductase-like, C-terminal NADP-linked domain"/>
    <property type="match status" value="1"/>
</dbReference>
<dbReference type="PROSITE" id="PS51384">
    <property type="entry name" value="FAD_FR"/>
    <property type="match status" value="1"/>
</dbReference>
<evidence type="ECO:0000256" key="1">
    <source>
        <dbReference type="ARBA" id="ARBA00006422"/>
    </source>
</evidence>
<dbReference type="AlphaFoldDB" id="A0A934KNS0"/>
<evidence type="ECO:0000256" key="10">
    <source>
        <dbReference type="ARBA" id="ARBA00034078"/>
    </source>
</evidence>
<dbReference type="PIRSF" id="PIRSF006816">
    <property type="entry name" value="Cyc3_hyd_g"/>
    <property type="match status" value="1"/>
</dbReference>
<comment type="similarity">
    <text evidence="1">Belongs to the PyrK family.</text>
</comment>
<evidence type="ECO:0000256" key="11">
    <source>
        <dbReference type="PIRSR" id="PIRSR006816-1"/>
    </source>
</evidence>
<evidence type="ECO:0000256" key="3">
    <source>
        <dbReference type="ARBA" id="ARBA00022630"/>
    </source>
</evidence>
<comment type="cofactor">
    <cofactor evidence="12">
        <name>[2Fe-2S] cluster</name>
        <dbReference type="ChEBI" id="CHEBI:190135"/>
    </cofactor>
    <text evidence="12">Binds 1 [2Fe-2S] cluster per subunit.</text>
</comment>
<dbReference type="InterPro" id="IPR037117">
    <property type="entry name" value="Dihydroorotate_DH_ele_sf"/>
</dbReference>
<keyword evidence="6 11" id="KW-0274">FAD</keyword>
<dbReference type="PRINTS" id="PR00410">
    <property type="entry name" value="PHEHYDRXLASE"/>
</dbReference>
<dbReference type="InterPro" id="IPR001433">
    <property type="entry name" value="OxRdtase_FAD/NAD-bd"/>
</dbReference>
<feature type="binding site" evidence="12">
    <location>
        <position position="236"/>
    </location>
    <ligand>
        <name>[2Fe-2S] cluster</name>
        <dbReference type="ChEBI" id="CHEBI:190135"/>
    </ligand>
</feature>
<evidence type="ECO:0000256" key="4">
    <source>
        <dbReference type="ARBA" id="ARBA00022714"/>
    </source>
</evidence>
<dbReference type="InterPro" id="IPR017938">
    <property type="entry name" value="Riboflavin_synthase-like_b-brl"/>
</dbReference>
<dbReference type="CDD" id="cd06218">
    <property type="entry name" value="DHOD_e_trans"/>
    <property type="match status" value="1"/>
</dbReference>
<reference evidence="14 15" key="1">
    <citation type="submission" date="2020-10" db="EMBL/GenBank/DDBJ databases">
        <title>Ca. Dormibacterota MAGs.</title>
        <authorList>
            <person name="Montgomery K."/>
        </authorList>
    </citation>
    <scope>NUCLEOTIDE SEQUENCE [LARGE SCALE GENOMIC DNA]</scope>
    <source>
        <strain evidence="14">Mitchell_Peninsula_5</strain>
    </source>
</reference>
<keyword evidence="4 12" id="KW-0001">2Fe-2S</keyword>
<gene>
    <name evidence="14" type="ORF">JF887_10220</name>
</gene>